<dbReference type="SMART" id="SM00448">
    <property type="entry name" value="REC"/>
    <property type="match status" value="1"/>
</dbReference>
<evidence type="ECO:0000256" key="4">
    <source>
        <dbReference type="ARBA" id="ARBA00023125"/>
    </source>
</evidence>
<dbReference type="InterPro" id="IPR001789">
    <property type="entry name" value="Sig_transdc_resp-reg_receiver"/>
</dbReference>
<dbReference type="InterPro" id="IPR039420">
    <property type="entry name" value="WalR-like"/>
</dbReference>
<dbReference type="OrthoDB" id="9800897at2"/>
<evidence type="ECO:0000313" key="9">
    <source>
        <dbReference type="Proteomes" id="UP000309186"/>
    </source>
</evidence>
<keyword evidence="2" id="KW-0902">Two-component regulatory system</keyword>
<organism evidence="8 9">
    <name type="scientific">Pseudoalteromonas phenolica</name>
    <dbReference type="NCBI Taxonomy" id="161398"/>
    <lineage>
        <taxon>Bacteria</taxon>
        <taxon>Pseudomonadati</taxon>
        <taxon>Pseudomonadota</taxon>
        <taxon>Gammaproteobacteria</taxon>
        <taxon>Alteromonadales</taxon>
        <taxon>Pseudoalteromonadaceae</taxon>
        <taxon>Pseudoalteromonas</taxon>
    </lineage>
</organism>
<dbReference type="CDD" id="cd17574">
    <property type="entry name" value="REC_OmpR"/>
    <property type="match status" value="1"/>
</dbReference>
<dbReference type="PANTHER" id="PTHR48111">
    <property type="entry name" value="REGULATOR OF RPOS"/>
    <property type="match status" value="1"/>
</dbReference>
<evidence type="ECO:0000313" key="8">
    <source>
        <dbReference type="EMBL" id="TLX46295.1"/>
    </source>
</evidence>
<dbReference type="GO" id="GO:0000156">
    <property type="term" value="F:phosphorelay response regulator activity"/>
    <property type="evidence" value="ECO:0007669"/>
    <property type="project" value="TreeGrafter"/>
</dbReference>
<dbReference type="InterPro" id="IPR011006">
    <property type="entry name" value="CheY-like_superfamily"/>
</dbReference>
<dbReference type="GO" id="GO:0000976">
    <property type="term" value="F:transcription cis-regulatory region binding"/>
    <property type="evidence" value="ECO:0007669"/>
    <property type="project" value="TreeGrafter"/>
</dbReference>
<dbReference type="AlphaFoldDB" id="A0A5R9Q036"/>
<evidence type="ECO:0000259" key="7">
    <source>
        <dbReference type="PROSITE" id="PS50110"/>
    </source>
</evidence>
<reference evidence="8 9" key="1">
    <citation type="submission" date="2018-01" db="EMBL/GenBank/DDBJ databases">
        <title>Co-occurrence of chitin degradation, pigmentation and bioactivity in marine Pseudoalteromonas.</title>
        <authorList>
            <person name="Paulsen S."/>
            <person name="Gram L."/>
            <person name="Machado H."/>
        </authorList>
    </citation>
    <scope>NUCLEOTIDE SEQUENCE [LARGE SCALE GENOMIC DNA]</scope>
    <source>
        <strain evidence="8 9">S3663</strain>
    </source>
</reference>
<name>A0A5R9Q036_9GAMM</name>
<dbReference type="SUPFAM" id="SSF52172">
    <property type="entry name" value="CheY-like"/>
    <property type="match status" value="1"/>
</dbReference>
<dbReference type="Proteomes" id="UP000309186">
    <property type="component" value="Unassembled WGS sequence"/>
</dbReference>
<dbReference type="GO" id="GO:0032993">
    <property type="term" value="C:protein-DNA complex"/>
    <property type="evidence" value="ECO:0007669"/>
    <property type="project" value="TreeGrafter"/>
</dbReference>
<dbReference type="PROSITE" id="PS50110">
    <property type="entry name" value="RESPONSE_REGULATORY"/>
    <property type="match status" value="1"/>
</dbReference>
<feature type="modified residue" description="4-aspartylphosphate" evidence="6">
    <location>
        <position position="56"/>
    </location>
</feature>
<keyword evidence="3" id="KW-0805">Transcription regulation</keyword>
<evidence type="ECO:0000256" key="6">
    <source>
        <dbReference type="PROSITE-ProRule" id="PRU00169"/>
    </source>
</evidence>
<dbReference type="GO" id="GO:0006355">
    <property type="term" value="P:regulation of DNA-templated transcription"/>
    <property type="evidence" value="ECO:0007669"/>
    <property type="project" value="TreeGrafter"/>
</dbReference>
<dbReference type="GO" id="GO:0005829">
    <property type="term" value="C:cytosol"/>
    <property type="evidence" value="ECO:0007669"/>
    <property type="project" value="TreeGrafter"/>
</dbReference>
<evidence type="ECO:0000256" key="5">
    <source>
        <dbReference type="ARBA" id="ARBA00023163"/>
    </source>
</evidence>
<keyword evidence="1 6" id="KW-0597">Phosphoprotein</keyword>
<evidence type="ECO:0000256" key="3">
    <source>
        <dbReference type="ARBA" id="ARBA00023015"/>
    </source>
</evidence>
<dbReference type="PANTHER" id="PTHR48111:SF1">
    <property type="entry name" value="TWO-COMPONENT RESPONSE REGULATOR ORR33"/>
    <property type="match status" value="1"/>
</dbReference>
<dbReference type="Gene3D" id="3.40.50.2300">
    <property type="match status" value="1"/>
</dbReference>
<proteinExistence type="predicted"/>
<keyword evidence="4" id="KW-0238">DNA-binding</keyword>
<protein>
    <submittedName>
        <fullName evidence="8">Response regulator</fullName>
    </submittedName>
</protein>
<dbReference type="EMBL" id="PPSW01000024">
    <property type="protein sequence ID" value="TLX46295.1"/>
    <property type="molecule type" value="Genomic_DNA"/>
</dbReference>
<gene>
    <name evidence="8" type="ORF">C1E24_14815</name>
</gene>
<keyword evidence="5" id="KW-0804">Transcription</keyword>
<sequence>MVKHMDIKVLLIDDDNFIHKVVRKAADGVFSVCHAYNGPEGFEIAKSEQPDVILLDVEMPGQNGYECCEVLKSDNTTKEIPIVFLSGKTTLRERMLGYEAGADDYQLKPFDTVELIAKLKVSAKYKTERDSLKTEIKTAHNTAMDVMTGNSELGLVMRFVEMTYGIRQLDSLAKQLLELTSSLDLKCSVLFDFNGKAFTYCSSGLLSPIEQELLESCRTNKRFIDFGCRTIINYPKVTLLVKNMPLDSPEKYGRFKDVLPTVLGATDAKLRLMETNDLLLKQGEKTHFAFTNIRHSLQDLVKSLHVHQADAGESIERLAKSMQFELPKLALEPDQEEFILDSITNTFDEVSEHLSNSNEVNITFVHILKEMKSLVGDLENVISATQQDICFMQGAEVDIDDEDGYQMDVELF</sequence>
<dbReference type="Pfam" id="PF00072">
    <property type="entry name" value="Response_reg"/>
    <property type="match status" value="1"/>
</dbReference>
<accession>A0A5R9Q036</accession>
<evidence type="ECO:0000256" key="2">
    <source>
        <dbReference type="ARBA" id="ARBA00023012"/>
    </source>
</evidence>
<comment type="caution">
    <text evidence="8">The sequence shown here is derived from an EMBL/GenBank/DDBJ whole genome shotgun (WGS) entry which is preliminary data.</text>
</comment>
<evidence type="ECO:0000256" key="1">
    <source>
        <dbReference type="ARBA" id="ARBA00022553"/>
    </source>
</evidence>
<feature type="domain" description="Response regulatory" evidence="7">
    <location>
        <begin position="8"/>
        <end position="123"/>
    </location>
</feature>